<evidence type="ECO:0000313" key="2">
    <source>
        <dbReference type="EMBL" id="SNS32732.1"/>
    </source>
</evidence>
<keyword evidence="3" id="KW-1185">Reference proteome</keyword>
<sequence length="41" mass="4935">MTTPEQPERPWWRSWRTWWGFTIGLGVSWLVSLTPDSWWGG</sequence>
<organism evidence="2 3">
    <name type="scientific">Geodermatophilus pulveris</name>
    <dbReference type="NCBI Taxonomy" id="1564159"/>
    <lineage>
        <taxon>Bacteria</taxon>
        <taxon>Bacillati</taxon>
        <taxon>Actinomycetota</taxon>
        <taxon>Actinomycetes</taxon>
        <taxon>Geodermatophilales</taxon>
        <taxon>Geodermatophilaceae</taxon>
        <taxon>Geodermatophilus</taxon>
    </lineage>
</organism>
<keyword evidence="1" id="KW-0472">Membrane</keyword>
<keyword evidence="1" id="KW-1133">Transmembrane helix</keyword>
<protein>
    <submittedName>
        <fullName evidence="2">Uncharacterized protein</fullName>
    </submittedName>
</protein>
<dbReference type="EMBL" id="FZOO01000003">
    <property type="protein sequence ID" value="SNS32732.1"/>
    <property type="molecule type" value="Genomic_DNA"/>
</dbReference>
<dbReference type="AlphaFoldDB" id="A0A239DLM8"/>
<dbReference type="Proteomes" id="UP000198373">
    <property type="component" value="Unassembled WGS sequence"/>
</dbReference>
<evidence type="ECO:0000313" key="3">
    <source>
        <dbReference type="Proteomes" id="UP000198373"/>
    </source>
</evidence>
<feature type="transmembrane region" description="Helical" evidence="1">
    <location>
        <begin position="18"/>
        <end position="39"/>
    </location>
</feature>
<keyword evidence="1" id="KW-0812">Transmembrane</keyword>
<proteinExistence type="predicted"/>
<accession>A0A239DLM8</accession>
<name>A0A239DLM8_9ACTN</name>
<evidence type="ECO:0000256" key="1">
    <source>
        <dbReference type="SAM" id="Phobius"/>
    </source>
</evidence>
<dbReference type="RefSeq" id="WP_281251843.1">
    <property type="nucleotide sequence ID" value="NZ_FZOO01000003.1"/>
</dbReference>
<gene>
    <name evidence="2" type="ORF">SAMN06893096_103235</name>
</gene>
<reference evidence="3" key="1">
    <citation type="submission" date="2017-06" db="EMBL/GenBank/DDBJ databases">
        <authorList>
            <person name="Varghese N."/>
            <person name="Submissions S."/>
        </authorList>
    </citation>
    <scope>NUCLEOTIDE SEQUENCE [LARGE SCALE GENOMIC DNA]</scope>
    <source>
        <strain evidence="3">DSM 46839</strain>
    </source>
</reference>